<sequence length="261" mass="27820">MIFTRRFCISVFCAALLLSPAASHAEEVVLKADVEPRPGAQDVLGFRPGMPQAEARALLAKEVAGVEAKETTSSLTMNYRGVRVQSASYLDRLEASGGGQRLTLFFATPADGGALVGVDRAVIYPDVLAAPQVADVLRSLEEKYGPPSFRFPDNSRLIWAFGPRGMQPCKSLDPGCANISADFQPGRMKVYGRAVEMGQALVIAANVTPHKADRSKLHALSVVLSDNGAKLANGTSALKQMEAAAQQTHQSSSRPQSAPRL</sequence>
<feature type="compositionally biased region" description="Polar residues" evidence="1">
    <location>
        <begin position="245"/>
        <end position="261"/>
    </location>
</feature>
<keyword evidence="2" id="KW-0732">Signal</keyword>
<dbReference type="Proteomes" id="UP000606044">
    <property type="component" value="Unassembled WGS sequence"/>
</dbReference>
<name>A0A917BLZ8_9HYPH</name>
<feature type="signal peptide" evidence="2">
    <location>
        <begin position="1"/>
        <end position="25"/>
    </location>
</feature>
<keyword evidence="4" id="KW-1185">Reference proteome</keyword>
<evidence type="ECO:0000313" key="4">
    <source>
        <dbReference type="Proteomes" id="UP000606044"/>
    </source>
</evidence>
<reference evidence="3" key="1">
    <citation type="journal article" date="2014" name="Int. J. Syst. Evol. Microbiol.">
        <title>Complete genome sequence of Corynebacterium casei LMG S-19264T (=DSM 44701T), isolated from a smear-ripened cheese.</title>
        <authorList>
            <consortium name="US DOE Joint Genome Institute (JGI-PGF)"/>
            <person name="Walter F."/>
            <person name="Albersmeier A."/>
            <person name="Kalinowski J."/>
            <person name="Ruckert C."/>
        </authorList>
    </citation>
    <scope>NUCLEOTIDE SEQUENCE</scope>
    <source>
        <strain evidence="3">CCM 7897</strain>
    </source>
</reference>
<protein>
    <submittedName>
        <fullName evidence="3">Uncharacterized protein</fullName>
    </submittedName>
</protein>
<feature type="chain" id="PRO_5038080295" evidence="2">
    <location>
        <begin position="26"/>
        <end position="261"/>
    </location>
</feature>
<feature type="region of interest" description="Disordered" evidence="1">
    <location>
        <begin position="241"/>
        <end position="261"/>
    </location>
</feature>
<reference evidence="3" key="2">
    <citation type="submission" date="2020-09" db="EMBL/GenBank/DDBJ databases">
        <authorList>
            <person name="Sun Q."/>
            <person name="Sedlacek I."/>
        </authorList>
    </citation>
    <scope>NUCLEOTIDE SEQUENCE</scope>
    <source>
        <strain evidence="3">CCM 7897</strain>
    </source>
</reference>
<evidence type="ECO:0000256" key="1">
    <source>
        <dbReference type="SAM" id="MobiDB-lite"/>
    </source>
</evidence>
<dbReference type="EMBL" id="BMCT01000001">
    <property type="protein sequence ID" value="GGF49698.1"/>
    <property type="molecule type" value="Genomic_DNA"/>
</dbReference>
<dbReference type="RefSeq" id="WP_188575288.1">
    <property type="nucleotide sequence ID" value="NZ_BMCT01000001.1"/>
</dbReference>
<evidence type="ECO:0000256" key="2">
    <source>
        <dbReference type="SAM" id="SignalP"/>
    </source>
</evidence>
<gene>
    <name evidence="3" type="ORF">GCM10007301_06180</name>
</gene>
<comment type="caution">
    <text evidence="3">The sequence shown here is derived from an EMBL/GenBank/DDBJ whole genome shotgun (WGS) entry which is preliminary data.</text>
</comment>
<organism evidence="3 4">
    <name type="scientific">Azorhizobium oxalatiphilum</name>
    <dbReference type="NCBI Taxonomy" id="980631"/>
    <lineage>
        <taxon>Bacteria</taxon>
        <taxon>Pseudomonadati</taxon>
        <taxon>Pseudomonadota</taxon>
        <taxon>Alphaproteobacteria</taxon>
        <taxon>Hyphomicrobiales</taxon>
        <taxon>Xanthobacteraceae</taxon>
        <taxon>Azorhizobium</taxon>
    </lineage>
</organism>
<evidence type="ECO:0000313" key="3">
    <source>
        <dbReference type="EMBL" id="GGF49698.1"/>
    </source>
</evidence>
<accession>A0A917BLZ8</accession>
<dbReference type="AlphaFoldDB" id="A0A917BLZ8"/>
<proteinExistence type="predicted"/>